<proteinExistence type="predicted"/>
<accession>L1I4I2</accession>
<dbReference type="PaxDb" id="55529-EKX30750"/>
<keyword evidence="3" id="KW-1185">Reference proteome</keyword>
<dbReference type="RefSeq" id="XP_005817730.1">
    <property type="nucleotide sequence ID" value="XM_005817673.1"/>
</dbReference>
<protein>
    <submittedName>
        <fullName evidence="1 2">Uncharacterized protein</fullName>
    </submittedName>
</protein>
<dbReference type="STRING" id="905079.L1I4I2"/>
<reference evidence="1 3" key="1">
    <citation type="journal article" date="2012" name="Nature">
        <title>Algal genomes reveal evolutionary mosaicism and the fate of nucleomorphs.</title>
        <authorList>
            <consortium name="DOE Joint Genome Institute"/>
            <person name="Curtis B.A."/>
            <person name="Tanifuji G."/>
            <person name="Burki F."/>
            <person name="Gruber A."/>
            <person name="Irimia M."/>
            <person name="Maruyama S."/>
            <person name="Arias M.C."/>
            <person name="Ball S.G."/>
            <person name="Gile G.H."/>
            <person name="Hirakawa Y."/>
            <person name="Hopkins J.F."/>
            <person name="Kuo A."/>
            <person name="Rensing S.A."/>
            <person name="Schmutz J."/>
            <person name="Symeonidi A."/>
            <person name="Elias M."/>
            <person name="Eveleigh R.J."/>
            <person name="Herman E.K."/>
            <person name="Klute M.J."/>
            <person name="Nakayama T."/>
            <person name="Obornik M."/>
            <person name="Reyes-Prieto A."/>
            <person name="Armbrust E.V."/>
            <person name="Aves S.J."/>
            <person name="Beiko R.G."/>
            <person name="Coutinho P."/>
            <person name="Dacks J.B."/>
            <person name="Durnford D.G."/>
            <person name="Fast N.M."/>
            <person name="Green B.R."/>
            <person name="Grisdale C.J."/>
            <person name="Hempel F."/>
            <person name="Henrissat B."/>
            <person name="Hoppner M.P."/>
            <person name="Ishida K."/>
            <person name="Kim E."/>
            <person name="Koreny L."/>
            <person name="Kroth P.G."/>
            <person name="Liu Y."/>
            <person name="Malik S.B."/>
            <person name="Maier U.G."/>
            <person name="McRose D."/>
            <person name="Mock T."/>
            <person name="Neilson J.A."/>
            <person name="Onodera N.T."/>
            <person name="Poole A.M."/>
            <person name="Pritham E.J."/>
            <person name="Richards T.A."/>
            <person name="Rocap G."/>
            <person name="Roy S.W."/>
            <person name="Sarai C."/>
            <person name="Schaack S."/>
            <person name="Shirato S."/>
            <person name="Slamovits C.H."/>
            <person name="Spencer D.F."/>
            <person name="Suzuki S."/>
            <person name="Worden A.Z."/>
            <person name="Zauner S."/>
            <person name="Barry K."/>
            <person name="Bell C."/>
            <person name="Bharti A.K."/>
            <person name="Crow J.A."/>
            <person name="Grimwood J."/>
            <person name="Kramer R."/>
            <person name="Lindquist E."/>
            <person name="Lucas S."/>
            <person name="Salamov A."/>
            <person name="McFadden G.I."/>
            <person name="Lane C.E."/>
            <person name="Keeling P.J."/>
            <person name="Gray M.W."/>
            <person name="Grigoriev I.V."/>
            <person name="Archibald J.M."/>
        </authorList>
    </citation>
    <scope>NUCLEOTIDE SEQUENCE</scope>
    <source>
        <strain evidence="1 3">CCMP2712</strain>
    </source>
</reference>
<dbReference type="Proteomes" id="UP000011087">
    <property type="component" value="Unassembled WGS sequence"/>
</dbReference>
<dbReference type="KEGG" id="gtt:GUITHDRAFT_123032"/>
<dbReference type="InterPro" id="IPR039340">
    <property type="entry name" value="Tfc4/TFIIIC-102/Sfc4"/>
</dbReference>
<organism evidence="1">
    <name type="scientific">Guillardia theta (strain CCMP2712)</name>
    <name type="common">Cryptophyte</name>
    <dbReference type="NCBI Taxonomy" id="905079"/>
    <lineage>
        <taxon>Eukaryota</taxon>
        <taxon>Cryptophyceae</taxon>
        <taxon>Pyrenomonadales</taxon>
        <taxon>Geminigeraceae</taxon>
        <taxon>Guillardia</taxon>
    </lineage>
</organism>
<dbReference type="PANTHER" id="PTHR23082:SF0">
    <property type="entry name" value="GENERAL TRANSCRIPTION FACTOR 3C POLYPEPTIDE 3"/>
    <property type="match status" value="1"/>
</dbReference>
<evidence type="ECO:0000313" key="1">
    <source>
        <dbReference type="EMBL" id="EKX30750.1"/>
    </source>
</evidence>
<dbReference type="HOGENOM" id="CLU_2089446_0_0_1"/>
<evidence type="ECO:0000313" key="3">
    <source>
        <dbReference type="Proteomes" id="UP000011087"/>
    </source>
</evidence>
<gene>
    <name evidence="1" type="ORF">GUITHDRAFT_123032</name>
</gene>
<dbReference type="OrthoDB" id="9991317at2759"/>
<reference evidence="3" key="2">
    <citation type="submission" date="2012-11" db="EMBL/GenBank/DDBJ databases">
        <authorList>
            <person name="Kuo A."/>
            <person name="Curtis B.A."/>
            <person name="Tanifuji G."/>
            <person name="Burki F."/>
            <person name="Gruber A."/>
            <person name="Irimia M."/>
            <person name="Maruyama S."/>
            <person name="Arias M.C."/>
            <person name="Ball S.G."/>
            <person name="Gile G.H."/>
            <person name="Hirakawa Y."/>
            <person name="Hopkins J.F."/>
            <person name="Rensing S.A."/>
            <person name="Schmutz J."/>
            <person name="Symeonidi A."/>
            <person name="Elias M."/>
            <person name="Eveleigh R.J."/>
            <person name="Herman E.K."/>
            <person name="Klute M.J."/>
            <person name="Nakayama T."/>
            <person name="Obornik M."/>
            <person name="Reyes-Prieto A."/>
            <person name="Armbrust E.V."/>
            <person name="Aves S.J."/>
            <person name="Beiko R.G."/>
            <person name="Coutinho P."/>
            <person name="Dacks J.B."/>
            <person name="Durnford D.G."/>
            <person name="Fast N.M."/>
            <person name="Green B.R."/>
            <person name="Grisdale C."/>
            <person name="Hempe F."/>
            <person name="Henrissat B."/>
            <person name="Hoppner M.P."/>
            <person name="Ishida K.-I."/>
            <person name="Kim E."/>
            <person name="Koreny L."/>
            <person name="Kroth P.G."/>
            <person name="Liu Y."/>
            <person name="Malik S.-B."/>
            <person name="Maier U.G."/>
            <person name="McRose D."/>
            <person name="Mock T."/>
            <person name="Neilson J.A."/>
            <person name="Onodera N.T."/>
            <person name="Poole A.M."/>
            <person name="Pritham E.J."/>
            <person name="Richards T.A."/>
            <person name="Rocap G."/>
            <person name="Roy S.W."/>
            <person name="Sarai C."/>
            <person name="Schaack S."/>
            <person name="Shirato S."/>
            <person name="Slamovits C.H."/>
            <person name="Spencer D.F."/>
            <person name="Suzuki S."/>
            <person name="Worden A.Z."/>
            <person name="Zauner S."/>
            <person name="Barry K."/>
            <person name="Bell C."/>
            <person name="Bharti A.K."/>
            <person name="Crow J.A."/>
            <person name="Grimwood J."/>
            <person name="Kramer R."/>
            <person name="Lindquist E."/>
            <person name="Lucas S."/>
            <person name="Salamov A."/>
            <person name="McFadden G.I."/>
            <person name="Lane C.E."/>
            <person name="Keeling P.J."/>
            <person name="Gray M.W."/>
            <person name="Grigoriev I.V."/>
            <person name="Archibald J.M."/>
        </authorList>
    </citation>
    <scope>NUCLEOTIDE SEQUENCE</scope>
    <source>
        <strain evidence="3">CCMP2712</strain>
    </source>
</reference>
<dbReference type="GO" id="GO:0000127">
    <property type="term" value="C:transcription factor TFIIIC complex"/>
    <property type="evidence" value="ECO:0007669"/>
    <property type="project" value="TreeGrafter"/>
</dbReference>
<sequence>MDRAGELVLEALVPGRFTEQEEKKQLHLWAVVVSLNAGKALAAYDAVRHACNLQPYSVAIWNLFNQVVNKAGNQKKHYKFVLRLLLRHPDSVPCMILIGHHCQMSGSTKMALAEYIR</sequence>
<dbReference type="GeneID" id="17287470"/>
<reference evidence="2" key="3">
    <citation type="submission" date="2016-03" db="UniProtKB">
        <authorList>
            <consortium name="EnsemblProtists"/>
        </authorList>
    </citation>
    <scope>IDENTIFICATION</scope>
</reference>
<dbReference type="PANTHER" id="PTHR23082">
    <property type="entry name" value="TRANSCRIPTION INITIATION FACTOR IIIC TFIIIC , POLYPEPTIDE 3-RELATED"/>
    <property type="match status" value="1"/>
</dbReference>
<dbReference type="AlphaFoldDB" id="L1I4I2"/>
<evidence type="ECO:0000313" key="2">
    <source>
        <dbReference type="EnsemblProtists" id="EKX30750"/>
    </source>
</evidence>
<dbReference type="EMBL" id="JH993601">
    <property type="protein sequence ID" value="EKX30750.1"/>
    <property type="molecule type" value="Genomic_DNA"/>
</dbReference>
<dbReference type="EnsemblProtists" id="EKX30750">
    <property type="protein sequence ID" value="EKX30750"/>
    <property type="gene ID" value="GUITHDRAFT_123032"/>
</dbReference>
<name>L1I4I2_GUITC</name>
<dbReference type="GO" id="GO:0006383">
    <property type="term" value="P:transcription by RNA polymerase III"/>
    <property type="evidence" value="ECO:0007669"/>
    <property type="project" value="InterPro"/>
</dbReference>